<evidence type="ECO:0000313" key="20">
    <source>
        <dbReference type="EMBL" id="KAF7186295.1"/>
    </source>
</evidence>
<dbReference type="Pfam" id="PF10391">
    <property type="entry name" value="DNA_pol_lambd_f"/>
    <property type="match status" value="1"/>
</dbReference>
<dbReference type="InterPro" id="IPR002008">
    <property type="entry name" value="DNA_pol_X_beta-like"/>
</dbReference>
<evidence type="ECO:0000256" key="1">
    <source>
        <dbReference type="ARBA" id="ARBA00001936"/>
    </source>
</evidence>
<evidence type="ECO:0000256" key="16">
    <source>
        <dbReference type="ARBA" id="ARBA00049244"/>
    </source>
</evidence>
<evidence type="ECO:0000256" key="9">
    <source>
        <dbReference type="ARBA" id="ARBA00022705"/>
    </source>
</evidence>
<feature type="active site" description="Nucleophile; Schiff-base intermediate with DNA; for 5'-dRP lyase activity" evidence="17">
    <location>
        <position position="491"/>
    </location>
</feature>
<feature type="compositionally biased region" description="Polar residues" evidence="18">
    <location>
        <begin position="122"/>
        <end position="132"/>
    </location>
</feature>
<evidence type="ECO:0000256" key="13">
    <source>
        <dbReference type="ARBA" id="ARBA00023204"/>
    </source>
</evidence>
<dbReference type="SMART" id="SM00483">
    <property type="entry name" value="POLXc"/>
    <property type="match status" value="1"/>
</dbReference>
<evidence type="ECO:0000256" key="10">
    <source>
        <dbReference type="ARBA" id="ARBA00022723"/>
    </source>
</evidence>
<protein>
    <recommendedName>
        <fullName evidence="5">DNA polymerase lambda</fullName>
        <ecNumber evidence="4">2.7.7.7</ecNumber>
    </recommendedName>
</protein>
<dbReference type="Pfam" id="PF14716">
    <property type="entry name" value="HHH_8"/>
    <property type="match status" value="1"/>
</dbReference>
<keyword evidence="12" id="KW-0239">DNA-directed DNA polymerase</keyword>
<organism evidence="20 21">
    <name type="scientific">Pseudocercospora fuligena</name>
    <dbReference type="NCBI Taxonomy" id="685502"/>
    <lineage>
        <taxon>Eukaryota</taxon>
        <taxon>Fungi</taxon>
        <taxon>Dikarya</taxon>
        <taxon>Ascomycota</taxon>
        <taxon>Pezizomycotina</taxon>
        <taxon>Dothideomycetes</taxon>
        <taxon>Dothideomycetidae</taxon>
        <taxon>Mycosphaerellales</taxon>
        <taxon>Mycosphaerellaceae</taxon>
        <taxon>Pseudocercospora</taxon>
    </lineage>
</organism>
<dbReference type="SUPFAM" id="SSF81301">
    <property type="entry name" value="Nucleotidyltransferase"/>
    <property type="match status" value="1"/>
</dbReference>
<comment type="catalytic activity">
    <reaction evidence="16">
        <text>DNA(n) + a 2'-deoxyribonucleoside 5'-triphosphate = DNA(n+1) + diphosphate</text>
        <dbReference type="Rhea" id="RHEA:22508"/>
        <dbReference type="Rhea" id="RHEA-COMP:17339"/>
        <dbReference type="Rhea" id="RHEA-COMP:17340"/>
        <dbReference type="ChEBI" id="CHEBI:33019"/>
        <dbReference type="ChEBI" id="CHEBI:61560"/>
        <dbReference type="ChEBI" id="CHEBI:173112"/>
        <dbReference type="EC" id="2.7.7.7"/>
    </reaction>
</comment>
<gene>
    <name evidence="20" type="ORF">HII31_12370</name>
</gene>
<feature type="region of interest" description="Disordered" evidence="18">
    <location>
        <begin position="295"/>
        <end position="324"/>
    </location>
</feature>
<dbReference type="FunFam" id="1.10.150.20:FF:000010">
    <property type="entry name" value="DNA polymerase lambda"/>
    <property type="match status" value="1"/>
</dbReference>
<evidence type="ECO:0000256" key="14">
    <source>
        <dbReference type="ARBA" id="ARBA00023239"/>
    </source>
</evidence>
<evidence type="ECO:0000256" key="17">
    <source>
        <dbReference type="PIRSR" id="PIRSR622312-50"/>
    </source>
</evidence>
<dbReference type="InterPro" id="IPR022312">
    <property type="entry name" value="DNA_pol_X"/>
</dbReference>
<dbReference type="InterPro" id="IPR002054">
    <property type="entry name" value="DNA-dir_DNA_pol_X"/>
</dbReference>
<evidence type="ECO:0000256" key="6">
    <source>
        <dbReference type="ARBA" id="ARBA00022634"/>
    </source>
</evidence>
<dbReference type="AlphaFoldDB" id="A0A8H6VCK4"/>
<dbReference type="EMBL" id="JABCIY010000258">
    <property type="protein sequence ID" value="KAF7186295.1"/>
    <property type="molecule type" value="Genomic_DNA"/>
</dbReference>
<evidence type="ECO:0000256" key="7">
    <source>
        <dbReference type="ARBA" id="ARBA00022679"/>
    </source>
</evidence>
<dbReference type="SUPFAM" id="SSF52113">
    <property type="entry name" value="BRCT domain"/>
    <property type="match status" value="1"/>
</dbReference>
<dbReference type="CDD" id="cd00141">
    <property type="entry name" value="NT_POLXc"/>
    <property type="match status" value="1"/>
</dbReference>
<dbReference type="GO" id="GO:0005634">
    <property type="term" value="C:nucleus"/>
    <property type="evidence" value="ECO:0007669"/>
    <property type="project" value="UniProtKB-SubCell"/>
</dbReference>
<reference evidence="20" key="1">
    <citation type="submission" date="2020-04" db="EMBL/GenBank/DDBJ databases">
        <title>Draft genome resource of the tomato pathogen Pseudocercospora fuligena.</title>
        <authorList>
            <person name="Zaccaron A."/>
        </authorList>
    </citation>
    <scope>NUCLEOTIDE SEQUENCE</scope>
    <source>
        <strain evidence="20">PF001</strain>
    </source>
</reference>
<dbReference type="Pfam" id="PF14791">
    <property type="entry name" value="DNA_pol_B_thumb"/>
    <property type="match status" value="1"/>
</dbReference>
<keyword evidence="11" id="KW-0227">DNA damage</keyword>
<dbReference type="InterPro" id="IPR028207">
    <property type="entry name" value="DNA_pol_B_palm_palm"/>
</dbReference>
<keyword evidence="14" id="KW-0456">Lyase</keyword>
<dbReference type="Gene3D" id="1.10.150.20">
    <property type="entry name" value="5' to 3' exonuclease, C-terminal subdomain"/>
    <property type="match status" value="1"/>
</dbReference>
<dbReference type="Gene3D" id="3.40.50.10190">
    <property type="entry name" value="BRCT domain"/>
    <property type="match status" value="1"/>
</dbReference>
<dbReference type="Gene3D" id="1.10.150.110">
    <property type="entry name" value="DNA polymerase beta, N-terminal domain-like"/>
    <property type="match status" value="1"/>
</dbReference>
<dbReference type="Gene3D" id="3.30.460.10">
    <property type="entry name" value="Beta Polymerase, domain 2"/>
    <property type="match status" value="1"/>
</dbReference>
<feature type="region of interest" description="Disordered" evidence="18">
    <location>
        <begin position="118"/>
        <end position="172"/>
    </location>
</feature>
<dbReference type="PRINTS" id="PR00869">
    <property type="entry name" value="DNAPOLX"/>
</dbReference>
<dbReference type="PROSITE" id="PS50172">
    <property type="entry name" value="BRCT"/>
    <property type="match status" value="1"/>
</dbReference>
<evidence type="ECO:0000256" key="5">
    <source>
        <dbReference type="ARBA" id="ARBA00016513"/>
    </source>
</evidence>
<dbReference type="PANTHER" id="PTHR11276">
    <property type="entry name" value="DNA POLYMERASE TYPE-X FAMILY MEMBER"/>
    <property type="match status" value="1"/>
</dbReference>
<comment type="cofactor">
    <cofactor evidence="1">
        <name>Mn(2+)</name>
        <dbReference type="ChEBI" id="CHEBI:29035"/>
    </cofactor>
</comment>
<evidence type="ECO:0000256" key="3">
    <source>
        <dbReference type="ARBA" id="ARBA00008323"/>
    </source>
</evidence>
<feature type="compositionally biased region" description="Basic and acidic residues" evidence="18">
    <location>
        <begin position="412"/>
        <end position="426"/>
    </location>
</feature>
<dbReference type="InterPro" id="IPR029398">
    <property type="entry name" value="PolB_thumb"/>
</dbReference>
<feature type="region of interest" description="Disordered" evidence="18">
    <location>
        <begin position="369"/>
        <end position="397"/>
    </location>
</feature>
<evidence type="ECO:0000313" key="21">
    <source>
        <dbReference type="Proteomes" id="UP000660729"/>
    </source>
</evidence>
<evidence type="ECO:0000256" key="18">
    <source>
        <dbReference type="SAM" id="MobiDB-lite"/>
    </source>
</evidence>
<evidence type="ECO:0000256" key="15">
    <source>
        <dbReference type="ARBA" id="ARBA00023242"/>
    </source>
</evidence>
<evidence type="ECO:0000256" key="4">
    <source>
        <dbReference type="ARBA" id="ARBA00012417"/>
    </source>
</evidence>
<dbReference type="InterPro" id="IPR001357">
    <property type="entry name" value="BRCT_dom"/>
</dbReference>
<accession>A0A8H6VCK4</accession>
<evidence type="ECO:0000256" key="2">
    <source>
        <dbReference type="ARBA" id="ARBA00004123"/>
    </source>
</evidence>
<comment type="similarity">
    <text evidence="3">Belongs to the DNA polymerase type-X family.</text>
</comment>
<dbReference type="GO" id="GO:0046872">
    <property type="term" value="F:metal ion binding"/>
    <property type="evidence" value="ECO:0007669"/>
    <property type="project" value="UniProtKB-KW"/>
</dbReference>
<keyword evidence="15" id="KW-0539">Nucleus</keyword>
<evidence type="ECO:0000256" key="8">
    <source>
        <dbReference type="ARBA" id="ARBA00022695"/>
    </source>
</evidence>
<dbReference type="InterPro" id="IPR036420">
    <property type="entry name" value="BRCT_dom_sf"/>
</dbReference>
<feature type="domain" description="BRCT" evidence="19">
    <location>
        <begin position="173"/>
        <end position="269"/>
    </location>
</feature>
<keyword evidence="6" id="KW-0237">DNA synthesis</keyword>
<dbReference type="PANTHER" id="PTHR11276:SF28">
    <property type="entry name" value="DNA POLYMERASE LAMBDA"/>
    <property type="match status" value="1"/>
</dbReference>
<keyword evidence="10" id="KW-0479">Metal-binding</keyword>
<keyword evidence="9" id="KW-0235">DNA replication</keyword>
<evidence type="ECO:0000256" key="12">
    <source>
        <dbReference type="ARBA" id="ARBA00022932"/>
    </source>
</evidence>
<evidence type="ECO:0000259" key="19">
    <source>
        <dbReference type="PROSITE" id="PS50172"/>
    </source>
</evidence>
<dbReference type="SUPFAM" id="SSF47802">
    <property type="entry name" value="DNA polymerase beta, N-terminal domain-like"/>
    <property type="match status" value="1"/>
</dbReference>
<keyword evidence="7" id="KW-0808">Transferase</keyword>
<dbReference type="EC" id="2.7.7.7" evidence="4"/>
<keyword evidence="8" id="KW-0548">Nucleotidyltransferase</keyword>
<comment type="subcellular location">
    <subcellularLocation>
        <location evidence="2">Nucleus</location>
    </subcellularLocation>
</comment>
<dbReference type="Pfam" id="PF14792">
    <property type="entry name" value="DNA_pol_B_palm"/>
    <property type="match status" value="1"/>
</dbReference>
<comment type="caution">
    <text evidence="20">The sequence shown here is derived from an EMBL/GenBank/DDBJ whole genome shotgun (WGS) entry which is preliminary data.</text>
</comment>
<feature type="region of interest" description="Disordered" evidence="18">
    <location>
        <begin position="59"/>
        <end position="106"/>
    </location>
</feature>
<dbReference type="Proteomes" id="UP000660729">
    <property type="component" value="Unassembled WGS sequence"/>
</dbReference>
<dbReference type="InterPro" id="IPR010996">
    <property type="entry name" value="HHH_MUS81"/>
</dbReference>
<dbReference type="GO" id="GO:0016829">
    <property type="term" value="F:lyase activity"/>
    <property type="evidence" value="ECO:0007669"/>
    <property type="project" value="UniProtKB-KW"/>
</dbReference>
<dbReference type="OrthoDB" id="205514at2759"/>
<sequence length="715" mass="79949">MDRHTHITEHCIESRLAATVTACSLLQSYRTYDALHHNSRAMKSDLLKKKQILDIFDNLDDSDDDEPDQGRRASEQALKKKPLPKAPLPPVRADSRALARSASDTTLNSRALARKVDVDAVPSSTDPLNASRNKYPLPGTLKKSVSDVARKPAAPAPVTGKRKRESSFKSAPEDQQIFRGLVFFFFPNDDKNPVRRMRINKAREYGAVWQRDFDDQVTHVVSDKNMDFASLLKWLQLEQLPSQVKAVSEAWPAECLAYKTLLDSTHTRFAIKGHQQRVEPQVPSTKPLVSVADFSESDKSLHLKPPGKDVTVREAETPSREGVSMESTAVIDFAGEREPTRIPASFIDTTIDSSKELDDAIAQARQLQHIPLDDEEANSRPTSSEGPLSDDESGSGGLKLLAQRKTQRKRLREQEKWQCMQKHDGNKSGNPNEATIDVLQQMADYYGQIVDEWRIRAYRKAIATLRNHSVKVSTKEEAGALPNVGPRLAEKIEEIAFTNRLRRLDNAKAEPQDQVLQTFMGVYGAGPKKAAEWVEQGYQTLDELMEKAELTENQRIGIEHYEDFKARIPRAEVAEHGDIVLKALRKIDPAFEVIIGGSFRRGSATSGDIDCIITRRDTGADHLRNIVIGQLVPRLTAEGFLVASLAITARDDGSNLRLLASTRGMRLNQRGLYKDVMRGKGRIKLTDGTLVEGKDEKKIFAALGVPWRPPEHRIC</sequence>
<feature type="compositionally biased region" description="Basic and acidic residues" evidence="18">
    <location>
        <begin position="68"/>
        <end position="78"/>
    </location>
</feature>
<evidence type="ECO:0000256" key="11">
    <source>
        <dbReference type="ARBA" id="ARBA00022763"/>
    </source>
</evidence>
<dbReference type="InterPro" id="IPR027421">
    <property type="entry name" value="DNA_pol_lamdba_lyase_dom_sf"/>
</dbReference>
<feature type="compositionally biased region" description="Basic and acidic residues" evidence="18">
    <location>
        <begin position="296"/>
        <end position="319"/>
    </location>
</feature>
<dbReference type="GO" id="GO:0003677">
    <property type="term" value="F:DNA binding"/>
    <property type="evidence" value="ECO:0007669"/>
    <property type="project" value="InterPro"/>
</dbReference>
<dbReference type="InterPro" id="IPR043519">
    <property type="entry name" value="NT_sf"/>
</dbReference>
<proteinExistence type="inferred from homology"/>
<dbReference type="FunFam" id="1.10.150.110:FF:000005">
    <property type="entry name" value="DNA polymerase POL4"/>
    <property type="match status" value="1"/>
</dbReference>
<dbReference type="SUPFAM" id="SSF81585">
    <property type="entry name" value="PsbU/PolX domain-like"/>
    <property type="match status" value="1"/>
</dbReference>
<dbReference type="InterPro" id="IPR018944">
    <property type="entry name" value="DNA_pol_lambd_fingers_domain"/>
</dbReference>
<name>A0A8H6VCK4_9PEZI</name>
<feature type="region of interest" description="Disordered" evidence="18">
    <location>
        <begin position="411"/>
        <end position="432"/>
    </location>
</feature>
<keyword evidence="13" id="KW-0234">DNA repair</keyword>
<dbReference type="PRINTS" id="PR00870">
    <property type="entry name" value="DNAPOLXBETA"/>
</dbReference>
<keyword evidence="21" id="KW-1185">Reference proteome</keyword>
<dbReference type="GO" id="GO:0006303">
    <property type="term" value="P:double-strand break repair via nonhomologous end joining"/>
    <property type="evidence" value="ECO:0007669"/>
    <property type="project" value="TreeGrafter"/>
</dbReference>
<dbReference type="GO" id="GO:0003887">
    <property type="term" value="F:DNA-directed DNA polymerase activity"/>
    <property type="evidence" value="ECO:0007669"/>
    <property type="project" value="UniProtKB-KW"/>
</dbReference>